<dbReference type="EMBL" id="AP035768">
    <property type="protein sequence ID" value="BFO16463.1"/>
    <property type="molecule type" value="Genomic_DNA"/>
</dbReference>
<evidence type="ECO:0000313" key="1">
    <source>
        <dbReference type="EMBL" id="BFO16463.1"/>
    </source>
</evidence>
<reference evidence="1" key="2">
    <citation type="submission" date="2024-07" db="EMBL/GenBank/DDBJ databases">
        <title>Streptomyces haneummycinica sp. nov., a new antibiotic-producing actinobacterium isolated from marine sediment.</title>
        <authorList>
            <person name="Uemura M."/>
            <person name="Hamada M."/>
            <person name="Hirano S."/>
            <person name="Kobayashi K."/>
            <person name="Ohshiro T."/>
            <person name="Kobayashi T."/>
            <person name="Terahara T."/>
        </authorList>
    </citation>
    <scope>NUCLEOTIDE SEQUENCE</scope>
    <source>
        <strain evidence="1">KM77-8</strain>
    </source>
</reference>
<protein>
    <submittedName>
        <fullName evidence="1">Uncharacterized protein</fullName>
    </submittedName>
</protein>
<sequence length="62" mass="6794">MTARTLVRDLLLQADRLDPEAVADRGLVTLLPGEEVTIGVRGWKTPDADTARSALYCVEPTR</sequence>
<reference evidence="1" key="1">
    <citation type="submission" date="2024-06" db="EMBL/GenBank/DDBJ databases">
        <authorList>
            <consortium name="consrtm"/>
            <person name="Uemura M."/>
            <person name="Terahara T."/>
        </authorList>
    </citation>
    <scope>NUCLEOTIDE SEQUENCE</scope>
    <source>
        <strain evidence="1">KM77-8</strain>
    </source>
</reference>
<dbReference type="AlphaFoldDB" id="A0AAT9HGR0"/>
<gene>
    <name evidence="1" type="ORF">SHKM778_28510</name>
</gene>
<organism evidence="1">
    <name type="scientific">Streptomyces haneummycinicus</name>
    <dbReference type="NCBI Taxonomy" id="3074435"/>
    <lineage>
        <taxon>Bacteria</taxon>
        <taxon>Bacillati</taxon>
        <taxon>Actinomycetota</taxon>
        <taxon>Actinomycetes</taxon>
        <taxon>Kitasatosporales</taxon>
        <taxon>Streptomycetaceae</taxon>
        <taxon>Streptomyces</taxon>
    </lineage>
</organism>
<accession>A0AAT9HGR0</accession>
<name>A0AAT9HGR0_9ACTN</name>
<proteinExistence type="predicted"/>